<comment type="caution">
    <text evidence="6">The sequence shown here is derived from an EMBL/GenBank/DDBJ whole genome shotgun (WGS) entry which is preliminary data.</text>
</comment>
<feature type="binding site" evidence="5">
    <location>
        <begin position="141"/>
        <end position="146"/>
    </location>
    <ligand>
        <name>S-adenosyl-L-methionine</name>
        <dbReference type="ChEBI" id="CHEBI:59789"/>
    </ligand>
</feature>
<evidence type="ECO:0000313" key="6">
    <source>
        <dbReference type="EMBL" id="GAA5440984.1"/>
    </source>
</evidence>
<dbReference type="SUPFAM" id="SSF75217">
    <property type="entry name" value="alpha/beta knot"/>
    <property type="match status" value="1"/>
</dbReference>
<dbReference type="PANTHER" id="PTHR33603:SF1">
    <property type="entry name" value="RIBOSOMAL RNA LARGE SUBUNIT METHYLTRANSFERASE H"/>
    <property type="match status" value="1"/>
</dbReference>
<dbReference type="CDD" id="cd18081">
    <property type="entry name" value="RlmH-like"/>
    <property type="match status" value="1"/>
</dbReference>
<evidence type="ECO:0000256" key="3">
    <source>
        <dbReference type="ARBA" id="ARBA00022691"/>
    </source>
</evidence>
<feature type="binding site" evidence="5">
    <location>
        <position position="90"/>
    </location>
    <ligand>
        <name>S-adenosyl-L-methionine</name>
        <dbReference type="ChEBI" id="CHEBI:59789"/>
    </ligand>
</feature>
<dbReference type="Gene3D" id="3.40.1280.10">
    <property type="match status" value="1"/>
</dbReference>
<proteinExistence type="inferred from homology"/>
<organism evidence="6 7">
    <name type="scientific">Deinococcus caeni</name>
    <dbReference type="NCBI Taxonomy" id="569127"/>
    <lineage>
        <taxon>Bacteria</taxon>
        <taxon>Thermotogati</taxon>
        <taxon>Deinococcota</taxon>
        <taxon>Deinococci</taxon>
        <taxon>Deinococcales</taxon>
        <taxon>Deinococcaceae</taxon>
        <taxon>Deinococcus</taxon>
    </lineage>
</organism>
<reference evidence="6 7" key="1">
    <citation type="submission" date="2024-02" db="EMBL/GenBank/DDBJ databases">
        <title>Deinococcus caeni NBRC 101312.</title>
        <authorList>
            <person name="Ichikawa N."/>
            <person name="Katano-Makiyama Y."/>
            <person name="Hidaka K."/>
        </authorList>
    </citation>
    <scope>NUCLEOTIDE SEQUENCE [LARGE SCALE GENOMIC DNA]</scope>
    <source>
        <strain evidence="6 7">NBRC 101312</strain>
    </source>
</reference>
<keyword evidence="5" id="KW-0963">Cytoplasm</keyword>
<gene>
    <name evidence="5 6" type="primary">rlmH</name>
    <name evidence="6" type="ORF">Dcae01_02513</name>
</gene>
<dbReference type="GO" id="GO:0032259">
    <property type="term" value="P:methylation"/>
    <property type="evidence" value="ECO:0007669"/>
    <property type="project" value="UniProtKB-KW"/>
</dbReference>
<comment type="subunit">
    <text evidence="5">Homodimer.</text>
</comment>
<evidence type="ECO:0000256" key="2">
    <source>
        <dbReference type="ARBA" id="ARBA00022679"/>
    </source>
</evidence>
<dbReference type="InterPro" id="IPR029028">
    <property type="entry name" value="Alpha/beta_knot_MTases"/>
</dbReference>
<sequence length="174" mass="18689">MIDSLAGRSAPRRAGLRIPAGRGCTLVGVRLHLITVGDPKLAYARAGWDEYEKRLRRYHKVQVTRVSGRSQALESEAVRRAAGKAPLVLLDPRGQQFTSEALSAYLDAQALGGVGELAFAIGGPDGHTDELRASAHALWSLGRLTLPHDLAMVVLAEALYRASTISAGEPYHRG</sequence>
<dbReference type="Pfam" id="PF02590">
    <property type="entry name" value="SPOUT_MTase"/>
    <property type="match status" value="1"/>
</dbReference>
<comment type="function">
    <text evidence="5">Specifically methylates the pseudouridine at position 1915 (m3Psi1915) in 23S rRNA.</text>
</comment>
<accession>A0ABP9UHX2</accession>
<keyword evidence="3 5" id="KW-0949">S-adenosyl-L-methionine</keyword>
<dbReference type="GO" id="GO:0008168">
    <property type="term" value="F:methyltransferase activity"/>
    <property type="evidence" value="ECO:0007669"/>
    <property type="project" value="UniProtKB-KW"/>
</dbReference>
<dbReference type="InterPro" id="IPR029026">
    <property type="entry name" value="tRNA_m1G_MTases_N"/>
</dbReference>
<comment type="catalytic activity">
    <reaction evidence="5">
        <text>pseudouridine(1915) in 23S rRNA + S-adenosyl-L-methionine = N(3)-methylpseudouridine(1915) in 23S rRNA + S-adenosyl-L-homocysteine + H(+)</text>
        <dbReference type="Rhea" id="RHEA:42752"/>
        <dbReference type="Rhea" id="RHEA-COMP:10221"/>
        <dbReference type="Rhea" id="RHEA-COMP:10222"/>
        <dbReference type="ChEBI" id="CHEBI:15378"/>
        <dbReference type="ChEBI" id="CHEBI:57856"/>
        <dbReference type="ChEBI" id="CHEBI:59789"/>
        <dbReference type="ChEBI" id="CHEBI:65314"/>
        <dbReference type="ChEBI" id="CHEBI:74486"/>
        <dbReference type="EC" id="2.1.1.177"/>
    </reaction>
</comment>
<evidence type="ECO:0000256" key="1">
    <source>
        <dbReference type="ARBA" id="ARBA00022603"/>
    </source>
</evidence>
<dbReference type="EC" id="2.1.1.177" evidence="5"/>
<protein>
    <recommendedName>
        <fullName evidence="5">Ribosomal RNA large subunit methyltransferase H</fullName>
        <ecNumber evidence="5">2.1.1.177</ecNumber>
    </recommendedName>
    <alternativeName>
        <fullName evidence="5">23S rRNA (pseudouridine1915-N3)-methyltransferase</fullName>
    </alternativeName>
    <alternativeName>
        <fullName evidence="5">23S rRNA m3Psi1915 methyltransferase</fullName>
    </alternativeName>
    <alternativeName>
        <fullName evidence="5">rRNA (pseudouridine-N3-)-methyltransferase RlmH</fullName>
    </alternativeName>
</protein>
<comment type="similarity">
    <text evidence="4 5">Belongs to the RNA methyltransferase RlmH family.</text>
</comment>
<dbReference type="InterPro" id="IPR003742">
    <property type="entry name" value="RlmH-like"/>
</dbReference>
<name>A0ABP9UHX2_9DEIO</name>
<evidence type="ECO:0000256" key="5">
    <source>
        <dbReference type="HAMAP-Rule" id="MF_00658"/>
    </source>
</evidence>
<dbReference type="PANTHER" id="PTHR33603">
    <property type="entry name" value="METHYLTRANSFERASE"/>
    <property type="match status" value="1"/>
</dbReference>
<comment type="subcellular location">
    <subcellularLocation>
        <location evidence="5">Cytoplasm</location>
    </subcellularLocation>
</comment>
<keyword evidence="2 5" id="KW-0808">Transferase</keyword>
<feature type="binding site" evidence="5">
    <location>
        <position position="122"/>
    </location>
    <ligand>
        <name>S-adenosyl-L-methionine</name>
        <dbReference type="ChEBI" id="CHEBI:59789"/>
    </ligand>
</feature>
<evidence type="ECO:0000313" key="7">
    <source>
        <dbReference type="Proteomes" id="UP001423409"/>
    </source>
</evidence>
<dbReference type="HAMAP" id="MF_00658">
    <property type="entry name" value="23SrRNA_methyltr_H"/>
    <property type="match status" value="1"/>
</dbReference>
<keyword evidence="1 5" id="KW-0489">Methyltransferase</keyword>
<dbReference type="PIRSF" id="PIRSF004505">
    <property type="entry name" value="MT_bac"/>
    <property type="match status" value="1"/>
</dbReference>
<keyword evidence="5" id="KW-0698">rRNA processing</keyword>
<evidence type="ECO:0000256" key="4">
    <source>
        <dbReference type="ARBA" id="ARBA00038303"/>
    </source>
</evidence>
<dbReference type="Proteomes" id="UP001423409">
    <property type="component" value="Unassembled WGS sequence"/>
</dbReference>
<keyword evidence="7" id="KW-1185">Reference proteome</keyword>
<dbReference type="EMBL" id="BAABQU010000033">
    <property type="protein sequence ID" value="GAA5440984.1"/>
    <property type="molecule type" value="Genomic_DNA"/>
</dbReference>